<dbReference type="RefSeq" id="WP_341598140.1">
    <property type="nucleotide sequence ID" value="NZ_JBAKAZ010000037.1"/>
</dbReference>
<dbReference type="Pfam" id="PF16360">
    <property type="entry name" value="GTP-bdg_M"/>
    <property type="match status" value="1"/>
</dbReference>
<keyword evidence="5" id="KW-0963">Cytoplasm</keyword>
<dbReference type="SUPFAM" id="SSF52540">
    <property type="entry name" value="P-loop containing nucleoside triphosphate hydrolases"/>
    <property type="match status" value="1"/>
</dbReference>
<comment type="function">
    <text evidence="5">GTPase that associates with the 50S ribosomal subunit and may have a role during protein synthesis or ribosome biogenesis.</text>
</comment>
<comment type="caution">
    <text evidence="7">The sequence shown here is derived from an EMBL/GenBank/DDBJ whole genome shotgun (WGS) entry which is preliminary data.</text>
</comment>
<comment type="subcellular location">
    <subcellularLocation>
        <location evidence="5">Cytoplasm</location>
    </subcellularLocation>
    <text evidence="5">May associate with membranes.</text>
</comment>
<name>A0ABU9GRR4_9GAMM</name>
<evidence type="ECO:0000256" key="5">
    <source>
        <dbReference type="HAMAP-Rule" id="MF_00900"/>
    </source>
</evidence>
<feature type="domain" description="Hflx-type G" evidence="6">
    <location>
        <begin position="198"/>
        <end position="365"/>
    </location>
</feature>
<dbReference type="PIRSF" id="PIRSF006809">
    <property type="entry name" value="GTP-binding_hflX_prd"/>
    <property type="match status" value="1"/>
</dbReference>
<keyword evidence="8" id="KW-1185">Reference proteome</keyword>
<dbReference type="HAMAP" id="MF_00900">
    <property type="entry name" value="GTPase_HflX"/>
    <property type="match status" value="1"/>
</dbReference>
<comment type="subunit">
    <text evidence="5">Monomer. Associates with the 50S ribosomal subunit.</text>
</comment>
<dbReference type="EMBL" id="JBAKAZ010000037">
    <property type="protein sequence ID" value="MEL0630009.1"/>
    <property type="molecule type" value="Genomic_DNA"/>
</dbReference>
<dbReference type="Gene3D" id="6.10.250.2860">
    <property type="match status" value="1"/>
</dbReference>
<dbReference type="InterPro" id="IPR035647">
    <property type="entry name" value="EFG_III/V"/>
</dbReference>
<dbReference type="NCBIfam" id="TIGR03156">
    <property type="entry name" value="GTP_HflX"/>
    <property type="match status" value="1"/>
</dbReference>
<evidence type="ECO:0000313" key="7">
    <source>
        <dbReference type="EMBL" id="MEL0630009.1"/>
    </source>
</evidence>
<dbReference type="InterPro" id="IPR027417">
    <property type="entry name" value="P-loop_NTPase"/>
</dbReference>
<proteinExistence type="inferred from homology"/>
<dbReference type="InterPro" id="IPR030394">
    <property type="entry name" value="G_HFLX_dom"/>
</dbReference>
<evidence type="ECO:0000256" key="3">
    <source>
        <dbReference type="ARBA" id="ARBA00022842"/>
    </source>
</evidence>
<dbReference type="InterPro" id="IPR025121">
    <property type="entry name" value="GTPase_HflX_N"/>
</dbReference>
<evidence type="ECO:0000313" key="8">
    <source>
        <dbReference type="Proteomes" id="UP001369082"/>
    </source>
</evidence>
<dbReference type="PANTHER" id="PTHR10229">
    <property type="entry name" value="GTP-BINDING PROTEIN HFLX"/>
    <property type="match status" value="1"/>
</dbReference>
<dbReference type="InterPro" id="IPR006073">
    <property type="entry name" value="GTP-bd"/>
</dbReference>
<dbReference type="PRINTS" id="PR00326">
    <property type="entry name" value="GTP1OBG"/>
</dbReference>
<organism evidence="7 8">
    <name type="scientific">Psychromonas aquatilis</name>
    <dbReference type="NCBI Taxonomy" id="2005072"/>
    <lineage>
        <taxon>Bacteria</taxon>
        <taxon>Pseudomonadati</taxon>
        <taxon>Pseudomonadota</taxon>
        <taxon>Gammaproteobacteria</taxon>
        <taxon>Alteromonadales</taxon>
        <taxon>Psychromonadaceae</taxon>
        <taxon>Psychromonas</taxon>
    </lineage>
</organism>
<dbReference type="Pfam" id="PF01926">
    <property type="entry name" value="MMR_HSR1"/>
    <property type="match status" value="1"/>
</dbReference>
<dbReference type="InterPro" id="IPR016496">
    <property type="entry name" value="GTPase_HflX"/>
</dbReference>
<sequence length="443" mass="50032">MFERYEAGEQAVLVHISFTDENNKEDLDELKLLVSSAGVNSVATVTGPRKTPHARFFVGTGKAQEIAETVRTMEADIVIFNHALSPAQLRNMEEICECLVLDRTALILDIFAQRARTYEGKLQVELAQLHYMSSRLVRGWSHLDKQKGGVGMRGPGETQLETDRRLLSARITTIKSRLAKVSKQREQGRRSRLRNEVPTVSLVGYTNAGKSTLFNQITEAKVYAADQLFATLDPTLRKISVDDVGTCILADTVGFIRHLPHDLVAAFKATLQETREATLLLHVVDCSDENYLANVEAVDHVLSEIDADEVPYLMVMNKIDALEEGEPRIDYDDLGNPIRVWLSAQKDLGVDLLFEALTSRLSGKIRSLQLSIPPSQGKLRALFYELECIEDESYIENGHCLINIRLNHADWQRLIKQEGNYIEEFVIDDNYQTVEELEKEDWT</sequence>
<dbReference type="PANTHER" id="PTHR10229:SF0">
    <property type="entry name" value="GTP-BINDING PROTEIN 6-RELATED"/>
    <property type="match status" value="1"/>
</dbReference>
<dbReference type="Gene3D" id="3.40.50.300">
    <property type="entry name" value="P-loop containing nucleotide triphosphate hydrolases"/>
    <property type="match status" value="1"/>
</dbReference>
<keyword evidence="7" id="KW-0378">Hydrolase</keyword>
<keyword evidence="1" id="KW-0479">Metal-binding</keyword>
<evidence type="ECO:0000256" key="2">
    <source>
        <dbReference type="ARBA" id="ARBA00022741"/>
    </source>
</evidence>
<dbReference type="SUPFAM" id="SSF54980">
    <property type="entry name" value="EF-G C-terminal domain-like"/>
    <property type="match status" value="1"/>
</dbReference>
<evidence type="ECO:0000256" key="4">
    <source>
        <dbReference type="ARBA" id="ARBA00023134"/>
    </source>
</evidence>
<comment type="similarity">
    <text evidence="5">Belongs to the TRAFAC class OBG-HflX-like GTPase superfamily. HflX GTPase family.</text>
</comment>
<dbReference type="CDD" id="cd01878">
    <property type="entry name" value="HflX"/>
    <property type="match status" value="1"/>
</dbReference>
<gene>
    <name evidence="5 7" type="primary">hflX</name>
    <name evidence="7" type="ORF">V6256_10380</name>
</gene>
<dbReference type="Pfam" id="PF13167">
    <property type="entry name" value="GTP-bdg_N"/>
    <property type="match status" value="1"/>
</dbReference>
<keyword evidence="4 5" id="KW-0342">GTP-binding</keyword>
<reference evidence="7 8" key="1">
    <citation type="submission" date="2024-02" db="EMBL/GenBank/DDBJ databases">
        <title>Bacteria isolated from the canopy kelp, Nereocystis luetkeana.</title>
        <authorList>
            <person name="Pfister C.A."/>
            <person name="Younker I.T."/>
            <person name="Light S.H."/>
        </authorList>
    </citation>
    <scope>NUCLEOTIDE SEQUENCE [LARGE SCALE GENOMIC DNA]</scope>
    <source>
        <strain evidence="7 8">TI.1.05</strain>
    </source>
</reference>
<dbReference type="PROSITE" id="PS51705">
    <property type="entry name" value="G_HFLX"/>
    <property type="match status" value="1"/>
</dbReference>
<dbReference type="GO" id="GO:0016787">
    <property type="term" value="F:hydrolase activity"/>
    <property type="evidence" value="ECO:0007669"/>
    <property type="project" value="UniProtKB-KW"/>
</dbReference>
<accession>A0ABU9GRR4</accession>
<dbReference type="Proteomes" id="UP001369082">
    <property type="component" value="Unassembled WGS sequence"/>
</dbReference>
<evidence type="ECO:0000256" key="1">
    <source>
        <dbReference type="ARBA" id="ARBA00022723"/>
    </source>
</evidence>
<keyword evidence="2 5" id="KW-0547">Nucleotide-binding</keyword>
<protein>
    <recommendedName>
        <fullName evidence="5">GTPase HflX</fullName>
    </recommendedName>
    <alternativeName>
        <fullName evidence="5">GTP-binding protein HflX</fullName>
    </alternativeName>
</protein>
<dbReference type="InterPro" id="IPR032305">
    <property type="entry name" value="GTP-bd_M"/>
</dbReference>
<evidence type="ECO:0000259" key="6">
    <source>
        <dbReference type="PROSITE" id="PS51705"/>
    </source>
</evidence>
<dbReference type="InterPro" id="IPR042108">
    <property type="entry name" value="GTPase_HflX_N_sf"/>
</dbReference>
<dbReference type="Gene3D" id="3.40.50.11060">
    <property type="entry name" value="GTPase HflX, N-terminal domain"/>
    <property type="match status" value="1"/>
</dbReference>
<dbReference type="NCBIfam" id="NF008280">
    <property type="entry name" value="PRK11058.1"/>
    <property type="match status" value="1"/>
</dbReference>
<keyword evidence="3" id="KW-0460">Magnesium</keyword>